<evidence type="ECO:0000313" key="3">
    <source>
        <dbReference type="EMBL" id="OMJ85086.1"/>
    </source>
</evidence>
<feature type="domain" description="EF-hand" evidence="2">
    <location>
        <begin position="40"/>
        <end position="75"/>
    </location>
</feature>
<sequence length="179" mass="20455">MSRKSLYLSAASFKGKTRGKSRGKTPDKRLIEDDYDINDNDISLMKEAFYILDINDAGVINKRDFISVLELMKEDCIIGQRMLQDLSSLEEDITIDIFIRHLQKKRGNKTSKEGIQSVFNLIDNGEGKVTLESLKEMCKEIGESIPDEQIRDALDKLSPDTKCITEDEFMVLMKPNKSR</sequence>
<evidence type="ECO:0000259" key="2">
    <source>
        <dbReference type="PROSITE" id="PS50222"/>
    </source>
</evidence>
<evidence type="ECO:0000256" key="1">
    <source>
        <dbReference type="ARBA" id="ARBA00022737"/>
    </source>
</evidence>
<accession>A0A1R2C7V8</accession>
<dbReference type="PROSITE" id="PS50222">
    <property type="entry name" value="EF_HAND_2"/>
    <property type="match status" value="1"/>
</dbReference>
<comment type="caution">
    <text evidence="3">The sequence shown here is derived from an EMBL/GenBank/DDBJ whole genome shotgun (WGS) entry which is preliminary data.</text>
</comment>
<dbReference type="PANTHER" id="PTHR23049">
    <property type="entry name" value="MYOSIN REGULATORY LIGHT CHAIN 2"/>
    <property type="match status" value="1"/>
</dbReference>
<protein>
    <recommendedName>
        <fullName evidence="2">EF-hand domain-containing protein</fullName>
    </recommendedName>
</protein>
<dbReference type="SUPFAM" id="SSF47473">
    <property type="entry name" value="EF-hand"/>
    <property type="match status" value="1"/>
</dbReference>
<gene>
    <name evidence="3" type="ORF">SteCoe_13673</name>
</gene>
<dbReference type="Gene3D" id="1.10.238.10">
    <property type="entry name" value="EF-hand"/>
    <property type="match status" value="1"/>
</dbReference>
<name>A0A1R2C7V8_9CILI</name>
<organism evidence="3 4">
    <name type="scientific">Stentor coeruleus</name>
    <dbReference type="NCBI Taxonomy" id="5963"/>
    <lineage>
        <taxon>Eukaryota</taxon>
        <taxon>Sar</taxon>
        <taxon>Alveolata</taxon>
        <taxon>Ciliophora</taxon>
        <taxon>Postciliodesmatophora</taxon>
        <taxon>Heterotrichea</taxon>
        <taxon>Heterotrichida</taxon>
        <taxon>Stentoridae</taxon>
        <taxon>Stentor</taxon>
    </lineage>
</organism>
<dbReference type="InterPro" id="IPR050403">
    <property type="entry name" value="Myosin_RLC"/>
</dbReference>
<dbReference type="EMBL" id="MPUH01000248">
    <property type="protein sequence ID" value="OMJ85086.1"/>
    <property type="molecule type" value="Genomic_DNA"/>
</dbReference>
<dbReference type="InterPro" id="IPR011992">
    <property type="entry name" value="EF-hand-dom_pair"/>
</dbReference>
<dbReference type="AlphaFoldDB" id="A0A1R2C7V8"/>
<dbReference type="Proteomes" id="UP000187209">
    <property type="component" value="Unassembled WGS sequence"/>
</dbReference>
<evidence type="ECO:0000313" key="4">
    <source>
        <dbReference type="Proteomes" id="UP000187209"/>
    </source>
</evidence>
<keyword evidence="4" id="KW-1185">Reference proteome</keyword>
<keyword evidence="1" id="KW-0677">Repeat</keyword>
<reference evidence="3 4" key="1">
    <citation type="submission" date="2016-11" db="EMBL/GenBank/DDBJ databases">
        <title>The macronuclear genome of Stentor coeruleus: a giant cell with tiny introns.</title>
        <authorList>
            <person name="Slabodnick M."/>
            <person name="Ruby J.G."/>
            <person name="Reiff S.B."/>
            <person name="Swart E.C."/>
            <person name="Gosai S."/>
            <person name="Prabakaran S."/>
            <person name="Witkowska E."/>
            <person name="Larue G.E."/>
            <person name="Fisher S."/>
            <person name="Freeman R.M."/>
            <person name="Gunawardena J."/>
            <person name="Chu W."/>
            <person name="Stover N.A."/>
            <person name="Gregory B.D."/>
            <person name="Nowacki M."/>
            <person name="Derisi J."/>
            <person name="Roy S.W."/>
            <person name="Marshall W.F."/>
            <person name="Sood P."/>
        </authorList>
    </citation>
    <scope>NUCLEOTIDE SEQUENCE [LARGE SCALE GENOMIC DNA]</scope>
    <source>
        <strain evidence="3">WM001</strain>
    </source>
</reference>
<dbReference type="InterPro" id="IPR002048">
    <property type="entry name" value="EF_hand_dom"/>
</dbReference>
<dbReference type="OrthoDB" id="429467at2759"/>
<dbReference type="GO" id="GO:0005509">
    <property type="term" value="F:calcium ion binding"/>
    <property type="evidence" value="ECO:0007669"/>
    <property type="project" value="InterPro"/>
</dbReference>
<proteinExistence type="predicted"/>